<keyword evidence="4 5" id="KW-0472">Membrane</keyword>
<dbReference type="STRING" id="1196081.A0A364LEN8"/>
<feature type="domain" description="Major facilitator superfamily (MFS) profile" evidence="6">
    <location>
        <begin position="52"/>
        <end position="493"/>
    </location>
</feature>
<dbReference type="PROSITE" id="PS50850">
    <property type="entry name" value="MFS"/>
    <property type="match status" value="1"/>
</dbReference>
<feature type="transmembrane region" description="Helical" evidence="5">
    <location>
        <begin position="60"/>
        <end position="79"/>
    </location>
</feature>
<accession>A0A364LEN8</accession>
<proteinExistence type="predicted"/>
<evidence type="ECO:0000259" key="6">
    <source>
        <dbReference type="PROSITE" id="PS50850"/>
    </source>
</evidence>
<organism evidence="7 8">
    <name type="scientific">Talaromyces amestolkiae</name>
    <dbReference type="NCBI Taxonomy" id="1196081"/>
    <lineage>
        <taxon>Eukaryota</taxon>
        <taxon>Fungi</taxon>
        <taxon>Dikarya</taxon>
        <taxon>Ascomycota</taxon>
        <taxon>Pezizomycotina</taxon>
        <taxon>Eurotiomycetes</taxon>
        <taxon>Eurotiomycetidae</taxon>
        <taxon>Eurotiales</taxon>
        <taxon>Trichocomaceae</taxon>
        <taxon>Talaromyces</taxon>
        <taxon>Talaromyces sect. Talaromyces</taxon>
    </lineage>
</organism>
<dbReference type="RefSeq" id="XP_040738799.1">
    <property type="nucleotide sequence ID" value="XM_040872911.1"/>
</dbReference>
<dbReference type="PANTHER" id="PTHR23502">
    <property type="entry name" value="MAJOR FACILITATOR SUPERFAMILY"/>
    <property type="match status" value="1"/>
</dbReference>
<feature type="transmembrane region" description="Helical" evidence="5">
    <location>
        <begin position="346"/>
        <end position="369"/>
    </location>
</feature>
<dbReference type="Proteomes" id="UP000249363">
    <property type="component" value="Unassembled WGS sequence"/>
</dbReference>
<feature type="transmembrane region" description="Helical" evidence="5">
    <location>
        <begin position="415"/>
        <end position="443"/>
    </location>
</feature>
<feature type="transmembrane region" description="Helical" evidence="5">
    <location>
        <begin position="210"/>
        <end position="229"/>
    </location>
</feature>
<dbReference type="SUPFAM" id="SSF103473">
    <property type="entry name" value="MFS general substrate transporter"/>
    <property type="match status" value="1"/>
</dbReference>
<feature type="transmembrane region" description="Helical" evidence="5">
    <location>
        <begin position="304"/>
        <end position="326"/>
    </location>
</feature>
<gene>
    <name evidence="7" type="ORF">BHQ10_010297</name>
</gene>
<comment type="subcellular location">
    <subcellularLocation>
        <location evidence="1">Membrane</location>
        <topology evidence="1">Multi-pass membrane protein</topology>
    </subcellularLocation>
</comment>
<sequence length="493" mass="53719">MITTLNDSVPGTIHLIDLDHSMQTKHSGNGDIVLVPTPSSDPEDPLNWAPRRKLLSTICVNLYTFSVGLISAAIASVLVPLSEASGVSVSNLNAGTGYVFLLCGWGLLFWQPFALRYGKRLTYLISMVGTVACLVWSPFAHSNGEWIAKCVVSGILAAPIEALPEVSVTDVYFTHERGLYMGFYSLTLSGSAFFAPVISGFIADHAGWKWVFYVPAIWSAAVTVFLFLFMEETNYQRPYVGVVQTFEPAISEQGDEKKPNSATTTDDAPVTSFSTTKTFIQKLSLWQTCAGENPFKSAVQILKYLSWPVIFYAGFSYGSYLIWFNVMNATASIILGGAPYNFSSSMIGLSYVSCCLGVIAAALFTGRFSDYLTIKLARRNNGIMEAEQRLYPFILTTAIVPGALILWGVGAAHAVHWFGLIVAMFLLSFSSTTGITLSVNYLIDSYHGISGEAMATVIIVRNTMSFAIGYGITPWIDNMGYDHMGKVVQAAPE</sequence>
<feature type="transmembrane region" description="Helical" evidence="5">
    <location>
        <begin position="390"/>
        <end position="409"/>
    </location>
</feature>
<dbReference type="Gene3D" id="1.20.1250.20">
    <property type="entry name" value="MFS general substrate transporter like domains"/>
    <property type="match status" value="1"/>
</dbReference>
<dbReference type="GO" id="GO:0005886">
    <property type="term" value="C:plasma membrane"/>
    <property type="evidence" value="ECO:0007669"/>
    <property type="project" value="TreeGrafter"/>
</dbReference>
<reference evidence="7 8" key="1">
    <citation type="journal article" date="2017" name="Biotechnol. Biofuels">
        <title>Differential beta-glucosidase expression as a function of carbon source availability in Talaromyces amestolkiae: a genomic and proteomic approach.</title>
        <authorList>
            <person name="de Eugenio L.I."/>
            <person name="Mendez-Liter J.A."/>
            <person name="Nieto-Dominguez M."/>
            <person name="Alonso L."/>
            <person name="Gil-Munoz J."/>
            <person name="Barriuso J."/>
            <person name="Prieto A."/>
            <person name="Martinez M.J."/>
        </authorList>
    </citation>
    <scope>NUCLEOTIDE SEQUENCE [LARGE SCALE GENOMIC DNA]</scope>
    <source>
        <strain evidence="7 8">CIB</strain>
    </source>
</reference>
<evidence type="ECO:0000256" key="2">
    <source>
        <dbReference type="ARBA" id="ARBA00022692"/>
    </source>
</evidence>
<dbReference type="Pfam" id="PF07690">
    <property type="entry name" value="MFS_1"/>
    <property type="match status" value="1"/>
</dbReference>
<feature type="transmembrane region" description="Helical" evidence="5">
    <location>
        <begin position="178"/>
        <end position="198"/>
    </location>
</feature>
<dbReference type="InterPro" id="IPR036259">
    <property type="entry name" value="MFS_trans_sf"/>
</dbReference>
<evidence type="ECO:0000313" key="7">
    <source>
        <dbReference type="EMBL" id="RAO74285.1"/>
    </source>
</evidence>
<dbReference type="InterPro" id="IPR020846">
    <property type="entry name" value="MFS_dom"/>
</dbReference>
<evidence type="ECO:0000256" key="1">
    <source>
        <dbReference type="ARBA" id="ARBA00004141"/>
    </source>
</evidence>
<evidence type="ECO:0000313" key="8">
    <source>
        <dbReference type="Proteomes" id="UP000249363"/>
    </source>
</evidence>
<dbReference type="PANTHER" id="PTHR23502:SF30">
    <property type="entry name" value="TRANSPORTER, PUTATIVE (AFU_ORTHOLOGUE AFUA_8G04702)-RELATED"/>
    <property type="match status" value="1"/>
</dbReference>
<name>A0A364LEN8_TALAM</name>
<dbReference type="GO" id="GO:0022857">
    <property type="term" value="F:transmembrane transporter activity"/>
    <property type="evidence" value="ECO:0007669"/>
    <property type="project" value="InterPro"/>
</dbReference>
<feature type="transmembrane region" description="Helical" evidence="5">
    <location>
        <begin position="455"/>
        <end position="476"/>
    </location>
</feature>
<feature type="transmembrane region" description="Helical" evidence="5">
    <location>
        <begin position="91"/>
        <end position="109"/>
    </location>
</feature>
<dbReference type="OrthoDB" id="5215911at2759"/>
<protein>
    <recommendedName>
        <fullName evidence="6">Major facilitator superfamily (MFS) profile domain-containing protein</fullName>
    </recommendedName>
</protein>
<keyword evidence="3 5" id="KW-1133">Transmembrane helix</keyword>
<comment type="caution">
    <text evidence="7">The sequence shown here is derived from an EMBL/GenBank/DDBJ whole genome shotgun (WGS) entry which is preliminary data.</text>
</comment>
<evidence type="ECO:0000256" key="5">
    <source>
        <dbReference type="SAM" id="Phobius"/>
    </source>
</evidence>
<dbReference type="InterPro" id="IPR011701">
    <property type="entry name" value="MFS"/>
</dbReference>
<keyword evidence="2 5" id="KW-0812">Transmembrane</keyword>
<dbReference type="GeneID" id="63799511"/>
<keyword evidence="8" id="KW-1185">Reference proteome</keyword>
<dbReference type="EMBL" id="MIKG01000032">
    <property type="protein sequence ID" value="RAO74285.1"/>
    <property type="molecule type" value="Genomic_DNA"/>
</dbReference>
<evidence type="ECO:0000256" key="3">
    <source>
        <dbReference type="ARBA" id="ARBA00022989"/>
    </source>
</evidence>
<evidence type="ECO:0000256" key="4">
    <source>
        <dbReference type="ARBA" id="ARBA00023136"/>
    </source>
</evidence>
<dbReference type="AlphaFoldDB" id="A0A364LEN8"/>